<name>A0A3B0SN87_9ZZZZ</name>
<feature type="transmembrane region" description="Helical" evidence="8">
    <location>
        <begin position="81"/>
        <end position="101"/>
    </location>
</feature>
<feature type="transmembrane region" description="Helical" evidence="8">
    <location>
        <begin position="173"/>
        <end position="194"/>
    </location>
</feature>
<keyword evidence="4" id="KW-1003">Cell membrane</keyword>
<comment type="subcellular location">
    <subcellularLocation>
        <location evidence="1">Membrane</location>
        <topology evidence="1">Multi-pass membrane protein</topology>
    </subcellularLocation>
</comment>
<reference evidence="9" key="1">
    <citation type="submission" date="2018-06" db="EMBL/GenBank/DDBJ databases">
        <authorList>
            <person name="Zhirakovskaya E."/>
        </authorList>
    </citation>
    <scope>NUCLEOTIDE SEQUENCE</scope>
</reference>
<evidence type="ECO:0000256" key="5">
    <source>
        <dbReference type="ARBA" id="ARBA00022692"/>
    </source>
</evidence>
<keyword evidence="6 8" id="KW-1133">Transmembrane helix</keyword>
<evidence type="ECO:0000256" key="4">
    <source>
        <dbReference type="ARBA" id="ARBA00022475"/>
    </source>
</evidence>
<protein>
    <submittedName>
        <fullName evidence="9">Uncharacterized protein</fullName>
    </submittedName>
</protein>
<dbReference type="AlphaFoldDB" id="A0A3B0SN87"/>
<evidence type="ECO:0000256" key="2">
    <source>
        <dbReference type="ARBA" id="ARBA00006434"/>
    </source>
</evidence>
<feature type="transmembrane region" description="Helical" evidence="8">
    <location>
        <begin position="228"/>
        <end position="248"/>
    </location>
</feature>
<dbReference type="GO" id="GO:0005886">
    <property type="term" value="C:plasma membrane"/>
    <property type="evidence" value="ECO:0007669"/>
    <property type="project" value="TreeGrafter"/>
</dbReference>
<comment type="similarity">
    <text evidence="2">Belongs to the sodium:solute symporter (SSF) (TC 2.A.21) family.</text>
</comment>
<keyword evidence="3" id="KW-0813">Transport</keyword>
<accession>A0A3B0SN87</accession>
<feature type="transmembrane region" description="Helical" evidence="8">
    <location>
        <begin position="286"/>
        <end position="305"/>
    </location>
</feature>
<dbReference type="InterPro" id="IPR001734">
    <property type="entry name" value="Na/solute_symporter"/>
</dbReference>
<feature type="transmembrane region" description="Helical" evidence="8">
    <location>
        <begin position="33"/>
        <end position="52"/>
    </location>
</feature>
<evidence type="ECO:0000256" key="8">
    <source>
        <dbReference type="SAM" id="Phobius"/>
    </source>
</evidence>
<dbReference type="EMBL" id="UOEH01000407">
    <property type="protein sequence ID" value="VAW03702.1"/>
    <property type="molecule type" value="Genomic_DNA"/>
</dbReference>
<keyword evidence="7 8" id="KW-0472">Membrane</keyword>
<dbReference type="InterPro" id="IPR038377">
    <property type="entry name" value="Na/Glc_symporter_sf"/>
</dbReference>
<feature type="transmembrane region" description="Helical" evidence="8">
    <location>
        <begin position="260"/>
        <end position="279"/>
    </location>
</feature>
<feature type="transmembrane region" description="Helical" evidence="8">
    <location>
        <begin position="325"/>
        <end position="344"/>
    </location>
</feature>
<feature type="transmembrane region" description="Helical" evidence="8">
    <location>
        <begin position="6"/>
        <end position="26"/>
    </location>
</feature>
<dbReference type="PROSITE" id="PS50283">
    <property type="entry name" value="NA_SOLUT_SYMP_3"/>
    <property type="match status" value="1"/>
</dbReference>
<dbReference type="PROSITE" id="PS00457">
    <property type="entry name" value="NA_SOLUT_SYMP_2"/>
    <property type="match status" value="1"/>
</dbReference>
<sequence length="356" mass="38772">SVNIVMTVLISLVLVYTILGGMVSVVITDYIQFVVLSIGMIFMCIYGVYTLGWEKIVTTVQQVHSEPGFDPLHESGFGPSYVLWMIFTFGLVSCAVWPTAVMRVCAAKDTEVVRRLYRWSSIGFMARFIIPQFLGICALAFLWQQAGPGSDFFAADGSLTDDPDATLRAMPLFLSQILPTGLIGLVAAGMLAAFMSTHDSYLLCWASVLVEDVINPLMSESLSTRSRLILARLSIFLTGIFLLVWSIWYPMGQDMLDYLAVSGAVYFTGAFTVLFLGLYWNRASRVGAYAALLAGAAALLGLTPVREALHFTTEDLGVDITAAHIGLTVTASSLLLMVAGSLLFPDKPLVDSDHEQ</sequence>
<proteinExistence type="inferred from homology"/>
<feature type="transmembrane region" description="Helical" evidence="8">
    <location>
        <begin position="122"/>
        <end position="143"/>
    </location>
</feature>
<gene>
    <name evidence="9" type="ORF">MNBD_ALPHA05-655</name>
</gene>
<feature type="non-terminal residue" evidence="9">
    <location>
        <position position="1"/>
    </location>
</feature>
<evidence type="ECO:0000313" key="9">
    <source>
        <dbReference type="EMBL" id="VAW03702.1"/>
    </source>
</evidence>
<dbReference type="Pfam" id="PF00474">
    <property type="entry name" value="SSF"/>
    <property type="match status" value="1"/>
</dbReference>
<dbReference type="GO" id="GO:0022857">
    <property type="term" value="F:transmembrane transporter activity"/>
    <property type="evidence" value="ECO:0007669"/>
    <property type="project" value="InterPro"/>
</dbReference>
<evidence type="ECO:0000256" key="3">
    <source>
        <dbReference type="ARBA" id="ARBA00022448"/>
    </source>
</evidence>
<dbReference type="PANTHER" id="PTHR48086:SF7">
    <property type="entry name" value="SODIUM-SOLUTE SYMPORTER-RELATED"/>
    <property type="match status" value="1"/>
</dbReference>
<keyword evidence="5 8" id="KW-0812">Transmembrane</keyword>
<dbReference type="Gene3D" id="1.20.1730.10">
    <property type="entry name" value="Sodium/glucose cotransporter"/>
    <property type="match status" value="1"/>
</dbReference>
<dbReference type="PANTHER" id="PTHR48086">
    <property type="entry name" value="SODIUM/PROLINE SYMPORTER-RELATED"/>
    <property type="match status" value="1"/>
</dbReference>
<evidence type="ECO:0000256" key="7">
    <source>
        <dbReference type="ARBA" id="ARBA00023136"/>
    </source>
</evidence>
<dbReference type="InterPro" id="IPR050277">
    <property type="entry name" value="Sodium:Solute_Symporter"/>
</dbReference>
<organism evidence="9">
    <name type="scientific">hydrothermal vent metagenome</name>
    <dbReference type="NCBI Taxonomy" id="652676"/>
    <lineage>
        <taxon>unclassified sequences</taxon>
        <taxon>metagenomes</taxon>
        <taxon>ecological metagenomes</taxon>
    </lineage>
</organism>
<evidence type="ECO:0000256" key="1">
    <source>
        <dbReference type="ARBA" id="ARBA00004141"/>
    </source>
</evidence>
<dbReference type="InterPro" id="IPR018212">
    <property type="entry name" value="Na/solute_symporter_CS"/>
</dbReference>
<dbReference type="GO" id="GO:0046942">
    <property type="term" value="P:carboxylic acid transport"/>
    <property type="evidence" value="ECO:0007669"/>
    <property type="project" value="UniProtKB-ARBA"/>
</dbReference>
<evidence type="ECO:0000256" key="6">
    <source>
        <dbReference type="ARBA" id="ARBA00022989"/>
    </source>
</evidence>